<dbReference type="AlphaFoldDB" id="A0AAJ2NUC9"/>
<feature type="non-terminal residue" evidence="1">
    <location>
        <position position="1"/>
    </location>
</feature>
<organism evidence="1 2">
    <name type="scientific">Alkalihalophilus pseudofirmus</name>
    <name type="common">Bacillus pseudofirmus</name>
    <dbReference type="NCBI Taxonomy" id="79885"/>
    <lineage>
        <taxon>Bacteria</taxon>
        <taxon>Bacillati</taxon>
        <taxon>Bacillota</taxon>
        <taxon>Bacilli</taxon>
        <taxon>Bacillales</taxon>
        <taxon>Bacillaceae</taxon>
        <taxon>Alkalihalophilus</taxon>
    </lineage>
</organism>
<evidence type="ECO:0000313" key="2">
    <source>
        <dbReference type="Proteomes" id="UP001285636"/>
    </source>
</evidence>
<feature type="non-terminal residue" evidence="1">
    <location>
        <position position="76"/>
    </location>
</feature>
<sequence length="76" mass="8386">TSASLTVNHSFHYIQKELGLDSISTDKLMISSPFEYKNQVQLLIPEDLPEINAVSIDEFVIALTEHIISIAEAAKG</sequence>
<proteinExistence type="predicted"/>
<dbReference type="EMBL" id="JAWJAY010001609">
    <property type="protein sequence ID" value="MDV2888534.1"/>
    <property type="molecule type" value="Genomic_DNA"/>
</dbReference>
<accession>A0AAJ2NUC9</accession>
<dbReference type="RefSeq" id="WP_323468418.1">
    <property type="nucleotide sequence ID" value="NZ_JAWJAY010001609.1"/>
</dbReference>
<dbReference type="Proteomes" id="UP001285636">
    <property type="component" value="Unassembled WGS sequence"/>
</dbReference>
<protein>
    <submittedName>
        <fullName evidence="1">Uncharacterized protein</fullName>
    </submittedName>
</protein>
<reference evidence="1" key="1">
    <citation type="submission" date="2023-10" db="EMBL/GenBank/DDBJ databases">
        <title>Screening of Alkalihalophilus pseudofirmusBZ-TG-HK211 and Its Alleviation of Salt Stress on Rapeseed Growth.</title>
        <authorList>
            <person name="Zhao B."/>
            <person name="Guo T."/>
        </authorList>
    </citation>
    <scope>NUCLEOTIDE SEQUENCE</scope>
    <source>
        <strain evidence="1">BZ-TG-HK211</strain>
    </source>
</reference>
<name>A0AAJ2NUC9_ALKPS</name>
<comment type="caution">
    <text evidence="1">The sequence shown here is derived from an EMBL/GenBank/DDBJ whole genome shotgun (WGS) entry which is preliminary data.</text>
</comment>
<gene>
    <name evidence="1" type="ORF">RYX45_25565</name>
</gene>
<evidence type="ECO:0000313" key="1">
    <source>
        <dbReference type="EMBL" id="MDV2888534.1"/>
    </source>
</evidence>